<keyword evidence="1" id="KW-0472">Membrane</keyword>
<name>X1NEL0_9ZZZZ</name>
<dbReference type="AlphaFoldDB" id="X1NEL0"/>
<evidence type="ECO:0000256" key="1">
    <source>
        <dbReference type="SAM" id="Phobius"/>
    </source>
</evidence>
<gene>
    <name evidence="2" type="ORF">S06H3_25945</name>
</gene>
<proteinExistence type="predicted"/>
<dbReference type="EMBL" id="BARV01014963">
    <property type="protein sequence ID" value="GAI25250.1"/>
    <property type="molecule type" value="Genomic_DNA"/>
</dbReference>
<organism evidence="2">
    <name type="scientific">marine sediment metagenome</name>
    <dbReference type="NCBI Taxonomy" id="412755"/>
    <lineage>
        <taxon>unclassified sequences</taxon>
        <taxon>metagenomes</taxon>
        <taxon>ecological metagenomes</taxon>
    </lineage>
</organism>
<keyword evidence="1" id="KW-0812">Transmembrane</keyword>
<evidence type="ECO:0000313" key="2">
    <source>
        <dbReference type="EMBL" id="GAI25250.1"/>
    </source>
</evidence>
<sequence>MLIKIDDGYWLRLNTEEITKKETKLTKDSKYLIGRVIIDKGIHTISFKNSNPVYSSFRTNEKANYFLLIQKGEELKENLPEISYKKINPTKYLVNVKNAQDPFYLIQLENYDTYWNAKIDKNIIEEHEKVFGYANAWHIDEKGNYNVVIEYAPQKYFYYSLFISLVFLSILVIFLIYLKIKIKGLNREKN</sequence>
<feature type="transmembrane region" description="Helical" evidence="1">
    <location>
        <begin position="156"/>
        <end position="178"/>
    </location>
</feature>
<accession>X1NEL0</accession>
<protein>
    <submittedName>
        <fullName evidence="2">Uncharacterized protein</fullName>
    </submittedName>
</protein>
<reference evidence="2" key="1">
    <citation type="journal article" date="2014" name="Front. Microbiol.">
        <title>High frequency of phylogenetically diverse reductive dehalogenase-homologous genes in deep subseafloor sedimentary metagenomes.</title>
        <authorList>
            <person name="Kawai M."/>
            <person name="Futagami T."/>
            <person name="Toyoda A."/>
            <person name="Takaki Y."/>
            <person name="Nishi S."/>
            <person name="Hori S."/>
            <person name="Arai W."/>
            <person name="Tsubouchi T."/>
            <person name="Morono Y."/>
            <person name="Uchiyama I."/>
            <person name="Ito T."/>
            <person name="Fujiyama A."/>
            <person name="Inagaki F."/>
            <person name="Takami H."/>
        </authorList>
    </citation>
    <scope>NUCLEOTIDE SEQUENCE</scope>
    <source>
        <strain evidence="2">Expedition CK06-06</strain>
    </source>
</reference>
<keyword evidence="1" id="KW-1133">Transmembrane helix</keyword>
<comment type="caution">
    <text evidence="2">The sequence shown here is derived from an EMBL/GenBank/DDBJ whole genome shotgun (WGS) entry which is preliminary data.</text>
</comment>